<gene>
    <name evidence="1" type="ORF">J1N35_014924</name>
</gene>
<reference evidence="1 2" key="1">
    <citation type="journal article" date="2021" name="Plant Biotechnol. J.">
        <title>Multi-omics assisted identification of the key and species-specific regulatory components of drought-tolerant mechanisms in Gossypium stocksii.</title>
        <authorList>
            <person name="Yu D."/>
            <person name="Ke L."/>
            <person name="Zhang D."/>
            <person name="Wu Y."/>
            <person name="Sun Y."/>
            <person name="Mei J."/>
            <person name="Sun J."/>
            <person name="Sun Y."/>
        </authorList>
    </citation>
    <scope>NUCLEOTIDE SEQUENCE [LARGE SCALE GENOMIC DNA]</scope>
    <source>
        <strain evidence="2">cv. E1</strain>
        <tissue evidence="1">Leaf</tissue>
    </source>
</reference>
<protein>
    <submittedName>
        <fullName evidence="1">Uncharacterized protein</fullName>
    </submittedName>
</protein>
<name>A0A9D3VVS1_9ROSI</name>
<dbReference type="EMBL" id="JAIQCV010000005">
    <property type="protein sequence ID" value="KAH1098003.1"/>
    <property type="molecule type" value="Genomic_DNA"/>
</dbReference>
<sequence>MLEESMPSLQDDVSSMSKMVEQKLEAIQCRPTMNTLMKEVEHEVLELKNEGHSTVIEHDELNIGFQQDFRVADHDKVVRNEKGVSISIDIGIGLEVGVRVVLDVEDELKLESSESLPFKSYATLRASIKFEDDSTILL</sequence>
<dbReference type="Proteomes" id="UP000828251">
    <property type="component" value="Unassembled WGS sequence"/>
</dbReference>
<proteinExistence type="predicted"/>
<keyword evidence="2" id="KW-1185">Reference proteome</keyword>
<dbReference type="AlphaFoldDB" id="A0A9D3VVS1"/>
<evidence type="ECO:0000313" key="2">
    <source>
        <dbReference type="Proteomes" id="UP000828251"/>
    </source>
</evidence>
<organism evidence="1 2">
    <name type="scientific">Gossypium stocksii</name>
    <dbReference type="NCBI Taxonomy" id="47602"/>
    <lineage>
        <taxon>Eukaryota</taxon>
        <taxon>Viridiplantae</taxon>
        <taxon>Streptophyta</taxon>
        <taxon>Embryophyta</taxon>
        <taxon>Tracheophyta</taxon>
        <taxon>Spermatophyta</taxon>
        <taxon>Magnoliopsida</taxon>
        <taxon>eudicotyledons</taxon>
        <taxon>Gunneridae</taxon>
        <taxon>Pentapetalae</taxon>
        <taxon>rosids</taxon>
        <taxon>malvids</taxon>
        <taxon>Malvales</taxon>
        <taxon>Malvaceae</taxon>
        <taxon>Malvoideae</taxon>
        <taxon>Gossypium</taxon>
    </lineage>
</organism>
<comment type="caution">
    <text evidence="1">The sequence shown here is derived from an EMBL/GenBank/DDBJ whole genome shotgun (WGS) entry which is preliminary data.</text>
</comment>
<evidence type="ECO:0000313" key="1">
    <source>
        <dbReference type="EMBL" id="KAH1098003.1"/>
    </source>
</evidence>
<accession>A0A9D3VVS1</accession>